<dbReference type="Gene3D" id="3.80.10.10">
    <property type="entry name" value="Ribonuclease Inhibitor"/>
    <property type="match status" value="1"/>
</dbReference>
<dbReference type="EC" id="3.1.3.2" evidence="3"/>
<dbReference type="SUPFAM" id="SSF49363">
    <property type="entry name" value="Purple acid phosphatase, N-terminal domain"/>
    <property type="match status" value="1"/>
</dbReference>
<organism evidence="7 8">
    <name type="scientific">Cavenderia fasciculata</name>
    <name type="common">Slime mold</name>
    <name type="synonym">Dictyostelium fasciculatum</name>
    <dbReference type="NCBI Taxonomy" id="261658"/>
    <lineage>
        <taxon>Eukaryota</taxon>
        <taxon>Amoebozoa</taxon>
        <taxon>Evosea</taxon>
        <taxon>Eumycetozoa</taxon>
        <taxon>Dictyostelia</taxon>
        <taxon>Acytosteliales</taxon>
        <taxon>Cavenderiaceae</taxon>
        <taxon>Cavenderia</taxon>
    </lineage>
</organism>
<keyword evidence="3" id="KW-0378">Hydrolase</keyword>
<dbReference type="GO" id="GO:0046872">
    <property type="term" value="F:metal ion binding"/>
    <property type="evidence" value="ECO:0007669"/>
    <property type="project" value="InterPro"/>
</dbReference>
<evidence type="ECO:0000256" key="4">
    <source>
        <dbReference type="SAM" id="MobiDB-lite"/>
    </source>
</evidence>
<keyword evidence="8" id="KW-1185">Reference proteome</keyword>
<dbReference type="InterPro" id="IPR008963">
    <property type="entry name" value="Purple_acid_Pase-like_N"/>
</dbReference>
<dbReference type="PANTHER" id="PTHR45867:SF10">
    <property type="entry name" value="PURPLE ACID PHOSPHATASE"/>
    <property type="match status" value="1"/>
</dbReference>
<accession>F4PIX4</accession>
<dbReference type="SUPFAM" id="SSF56300">
    <property type="entry name" value="Metallo-dependent phosphatases"/>
    <property type="match status" value="1"/>
</dbReference>
<feature type="compositionally biased region" description="Acidic residues" evidence="4">
    <location>
        <begin position="512"/>
        <end position="543"/>
    </location>
</feature>
<dbReference type="GO" id="GO:0003993">
    <property type="term" value="F:acid phosphatase activity"/>
    <property type="evidence" value="ECO:0007669"/>
    <property type="project" value="UniProtKB-EC"/>
</dbReference>
<dbReference type="EMBL" id="GL883007">
    <property type="protein sequence ID" value="EGG24260.1"/>
    <property type="molecule type" value="Genomic_DNA"/>
</dbReference>
<sequence length="657" mass="74731">MKVLFIFTTLLAIVFAASNNVTPQSVKLALTTTSPSSMRVSWFTYNSGSSPSALLSVDGQFNPYDYNAANVALFTGSSEGYDTFQWSGYINTAVMSDLQEHTTYYYSCGDKESNKWSQVYNFTTAAAPAEQSFVTPFQIVAYGDMGISGNNTQTLQAIEQRIDTTAFILHVGDIAYADLGKSALDSIGGNQTIWNEFLNVITPLSSTLPYMVCPGNHDIFYDLAAYRRTFLMPVESNDDNYYAFDYNGIHFISFSTELFIPFSPQHLWLESHLREFRKSNPNGWLVVYAHRPIYCSTTWSWCNTDTYRVIIQDSIEPLFKKYNVDLYITGHAHSYERSLPVYSGEVAGTYEKPEATVHIVKQQQQQQILTMVMSKMVGGRFLLTGYGLLSFENDTSLHWEFYGPEDTVLDEFYLTKANMHIFPNLQSIDIVAENLDNNATRAILEVIKVFPVNLEITIDDEYRSLVTRVARPNQIFEIPQFHVIIFDVDMTSLGAILKELWLKGLHDHEPFIDEDEDDDEEEENNHNEEEEVNEVEEGNDNEEEEFNGIVQKIEREASLFAQIWQENQTIAILGLSKLPKIISPQFFSSLSLNHSITTLILTDGTLKQEHIPSFCQLLVDNQTIKSLDIHWNNLEPSEELDEAIKHNNSIKVKTGDN</sequence>
<comment type="catalytic activity">
    <reaction evidence="3">
        <text>a phosphate monoester + H2O = an alcohol + phosphate</text>
        <dbReference type="Rhea" id="RHEA:15017"/>
        <dbReference type="ChEBI" id="CHEBI:15377"/>
        <dbReference type="ChEBI" id="CHEBI:30879"/>
        <dbReference type="ChEBI" id="CHEBI:43474"/>
        <dbReference type="ChEBI" id="CHEBI:67140"/>
        <dbReference type="EC" id="3.1.3.2"/>
    </reaction>
</comment>
<dbReference type="InterPro" id="IPR029052">
    <property type="entry name" value="Metallo-depent_PP-like"/>
</dbReference>
<feature type="chain" id="PRO_5005129530" description="Purple acid phosphatase" evidence="3">
    <location>
        <begin position="17"/>
        <end position="657"/>
    </location>
</feature>
<comment type="similarity">
    <text evidence="3">Belongs to the metallophosphoesterase superfamily. Purple acid phosphatase family.</text>
</comment>
<keyword evidence="2" id="KW-0325">Glycoprotein</keyword>
<dbReference type="SUPFAM" id="SSF52047">
    <property type="entry name" value="RNI-like"/>
    <property type="match status" value="1"/>
</dbReference>
<feature type="domain" description="Calcineurin-like phosphoesterase" evidence="5">
    <location>
        <begin position="139"/>
        <end position="335"/>
    </location>
</feature>
<dbReference type="InterPro" id="IPR015914">
    <property type="entry name" value="PAPs_N"/>
</dbReference>
<feature type="domain" description="Purple acid phosphatase N-terminal" evidence="6">
    <location>
        <begin position="23"/>
        <end position="124"/>
    </location>
</feature>
<evidence type="ECO:0000256" key="3">
    <source>
        <dbReference type="RuleBase" id="RU361203"/>
    </source>
</evidence>
<dbReference type="AlphaFoldDB" id="F4PIX4"/>
<dbReference type="Gene3D" id="3.60.21.10">
    <property type="match status" value="1"/>
</dbReference>
<evidence type="ECO:0000313" key="7">
    <source>
        <dbReference type="EMBL" id="EGG24260.1"/>
    </source>
</evidence>
<dbReference type="PANTHER" id="PTHR45867">
    <property type="entry name" value="PURPLE ACID PHOSPHATASE"/>
    <property type="match status" value="1"/>
</dbReference>
<feature type="signal peptide" evidence="3">
    <location>
        <begin position="1"/>
        <end position="16"/>
    </location>
</feature>
<evidence type="ECO:0000313" key="8">
    <source>
        <dbReference type="Proteomes" id="UP000007797"/>
    </source>
</evidence>
<evidence type="ECO:0000259" key="5">
    <source>
        <dbReference type="Pfam" id="PF00149"/>
    </source>
</evidence>
<protein>
    <recommendedName>
        <fullName evidence="3">Purple acid phosphatase</fullName>
        <ecNumber evidence="3">3.1.3.2</ecNumber>
    </recommendedName>
</protein>
<dbReference type="Pfam" id="PF16656">
    <property type="entry name" value="Pur_ac_phosph_N"/>
    <property type="match status" value="1"/>
</dbReference>
<name>F4PIX4_CACFS</name>
<reference evidence="8" key="1">
    <citation type="journal article" date="2011" name="Genome Res.">
        <title>Phylogeny-wide analysis of social amoeba genomes highlights ancient origins for complex intercellular communication.</title>
        <authorList>
            <person name="Heidel A.J."/>
            <person name="Lawal H.M."/>
            <person name="Felder M."/>
            <person name="Schilde C."/>
            <person name="Helps N.R."/>
            <person name="Tunggal B."/>
            <person name="Rivero F."/>
            <person name="John U."/>
            <person name="Schleicher M."/>
            <person name="Eichinger L."/>
            <person name="Platzer M."/>
            <person name="Noegel A.A."/>
            <person name="Schaap P."/>
            <person name="Gloeckner G."/>
        </authorList>
    </citation>
    <scope>NUCLEOTIDE SEQUENCE [LARGE SCALE GENOMIC DNA]</scope>
    <source>
        <strain evidence="8">SH3</strain>
    </source>
</reference>
<dbReference type="Gene3D" id="2.60.40.380">
    <property type="entry name" value="Purple acid phosphatase-like, N-terminal"/>
    <property type="match status" value="1"/>
</dbReference>
<evidence type="ECO:0000256" key="2">
    <source>
        <dbReference type="ARBA" id="ARBA00023180"/>
    </source>
</evidence>
<dbReference type="InterPro" id="IPR032675">
    <property type="entry name" value="LRR_dom_sf"/>
</dbReference>
<proteinExistence type="inferred from homology"/>
<dbReference type="KEGG" id="dfa:DFA_06410"/>
<dbReference type="GeneID" id="14876022"/>
<keyword evidence="1 3" id="KW-0732">Signal</keyword>
<dbReference type="Proteomes" id="UP000007797">
    <property type="component" value="Unassembled WGS sequence"/>
</dbReference>
<dbReference type="InterPro" id="IPR041792">
    <property type="entry name" value="MPP_PAP"/>
</dbReference>
<gene>
    <name evidence="7" type="ORF">DFA_06410</name>
</gene>
<dbReference type="InterPro" id="IPR004843">
    <property type="entry name" value="Calcineurin-like_PHP"/>
</dbReference>
<dbReference type="RefSeq" id="XP_004362111.1">
    <property type="nucleotide sequence ID" value="XM_004362054.1"/>
</dbReference>
<evidence type="ECO:0000259" key="6">
    <source>
        <dbReference type="Pfam" id="PF16656"/>
    </source>
</evidence>
<feature type="region of interest" description="Disordered" evidence="4">
    <location>
        <begin position="511"/>
        <end position="543"/>
    </location>
</feature>
<evidence type="ECO:0000256" key="1">
    <source>
        <dbReference type="ARBA" id="ARBA00022729"/>
    </source>
</evidence>
<dbReference type="CDD" id="cd00839">
    <property type="entry name" value="MPP_PAPs"/>
    <property type="match status" value="1"/>
</dbReference>
<dbReference type="OrthoDB" id="45007at2759"/>
<dbReference type="Pfam" id="PF00149">
    <property type="entry name" value="Metallophos"/>
    <property type="match status" value="1"/>
</dbReference>